<evidence type="ECO:0000256" key="1">
    <source>
        <dbReference type="ARBA" id="ARBA00004651"/>
    </source>
</evidence>
<comment type="subcellular location">
    <subcellularLocation>
        <location evidence="1">Cell membrane</location>
        <topology evidence="1">Multi-pass membrane protein</topology>
    </subcellularLocation>
</comment>
<evidence type="ECO:0000256" key="6">
    <source>
        <dbReference type="ARBA" id="ARBA00038076"/>
    </source>
</evidence>
<dbReference type="InterPro" id="IPR050250">
    <property type="entry name" value="Macrolide_Exporter_MacB"/>
</dbReference>
<evidence type="ECO:0000313" key="9">
    <source>
        <dbReference type="EMBL" id="GFE79693.1"/>
    </source>
</evidence>
<feature type="transmembrane region" description="Helical" evidence="7">
    <location>
        <begin position="257"/>
        <end position="275"/>
    </location>
</feature>
<keyword evidence="3 7" id="KW-0812">Transmembrane</keyword>
<comment type="similarity">
    <text evidence="6">Belongs to the ABC-4 integral membrane protein family.</text>
</comment>
<evidence type="ECO:0000256" key="5">
    <source>
        <dbReference type="ARBA" id="ARBA00023136"/>
    </source>
</evidence>
<comment type="caution">
    <text evidence="9">The sequence shown here is derived from an EMBL/GenBank/DDBJ whole genome shotgun (WGS) entry which is preliminary data.</text>
</comment>
<name>A0A829Y9L8_9GAMM</name>
<gene>
    <name evidence="9" type="ORF">GCM10011487_16930</name>
</gene>
<dbReference type="Pfam" id="PF02687">
    <property type="entry name" value="FtsX"/>
    <property type="match status" value="1"/>
</dbReference>
<organism evidence="9 10">
    <name type="scientific">Steroidobacter agaridevorans</name>
    <dbReference type="NCBI Taxonomy" id="2695856"/>
    <lineage>
        <taxon>Bacteria</taxon>
        <taxon>Pseudomonadati</taxon>
        <taxon>Pseudomonadota</taxon>
        <taxon>Gammaproteobacteria</taxon>
        <taxon>Steroidobacterales</taxon>
        <taxon>Steroidobacteraceae</taxon>
        <taxon>Steroidobacter</taxon>
    </lineage>
</organism>
<keyword evidence="2" id="KW-1003">Cell membrane</keyword>
<keyword evidence="4 7" id="KW-1133">Transmembrane helix</keyword>
<evidence type="ECO:0000256" key="4">
    <source>
        <dbReference type="ARBA" id="ARBA00022989"/>
    </source>
</evidence>
<dbReference type="InterPro" id="IPR003838">
    <property type="entry name" value="ABC3_permease_C"/>
</dbReference>
<feature type="transmembrane region" description="Helical" evidence="7">
    <location>
        <begin position="302"/>
        <end position="329"/>
    </location>
</feature>
<keyword evidence="10" id="KW-1185">Reference proteome</keyword>
<keyword evidence="5 7" id="KW-0472">Membrane</keyword>
<feature type="transmembrane region" description="Helical" evidence="7">
    <location>
        <begin position="349"/>
        <end position="369"/>
    </location>
</feature>
<dbReference type="GO" id="GO:0005886">
    <property type="term" value="C:plasma membrane"/>
    <property type="evidence" value="ECO:0007669"/>
    <property type="project" value="UniProtKB-SubCell"/>
</dbReference>
<evidence type="ECO:0000259" key="8">
    <source>
        <dbReference type="Pfam" id="PF02687"/>
    </source>
</evidence>
<feature type="domain" description="ABC3 transporter permease C-terminal" evidence="8">
    <location>
        <begin position="262"/>
        <end position="370"/>
    </location>
</feature>
<evidence type="ECO:0000256" key="7">
    <source>
        <dbReference type="SAM" id="Phobius"/>
    </source>
</evidence>
<accession>A0A829Y9L8</accession>
<dbReference type="AlphaFoldDB" id="A0A829Y9L8"/>
<evidence type="ECO:0000313" key="10">
    <source>
        <dbReference type="Proteomes" id="UP000445000"/>
    </source>
</evidence>
<dbReference type="RefSeq" id="WP_161811462.1">
    <property type="nucleotide sequence ID" value="NZ_BLJN01000002.1"/>
</dbReference>
<evidence type="ECO:0000256" key="2">
    <source>
        <dbReference type="ARBA" id="ARBA00022475"/>
    </source>
</evidence>
<proteinExistence type="inferred from homology"/>
<dbReference type="GO" id="GO:0022857">
    <property type="term" value="F:transmembrane transporter activity"/>
    <property type="evidence" value="ECO:0007669"/>
    <property type="project" value="TreeGrafter"/>
</dbReference>
<dbReference type="EMBL" id="BLJN01000002">
    <property type="protein sequence ID" value="GFE79693.1"/>
    <property type="molecule type" value="Genomic_DNA"/>
</dbReference>
<dbReference type="Proteomes" id="UP000445000">
    <property type="component" value="Unassembled WGS sequence"/>
</dbReference>
<reference evidence="10" key="1">
    <citation type="submission" date="2020-01" db="EMBL/GenBank/DDBJ databases">
        <title>'Steroidobacter agaridevorans' sp. nov., agar-degrading bacteria isolated from rhizosphere soils.</title>
        <authorList>
            <person name="Ikenaga M."/>
            <person name="Kataoka M."/>
            <person name="Murouchi A."/>
            <person name="Katsuragi S."/>
            <person name="Sakai M."/>
        </authorList>
    </citation>
    <scope>NUCLEOTIDE SEQUENCE [LARGE SCALE GENOMIC DNA]</scope>
    <source>
        <strain evidence="10">YU21-B</strain>
    </source>
</reference>
<dbReference type="PANTHER" id="PTHR30572">
    <property type="entry name" value="MEMBRANE COMPONENT OF TRANSPORTER-RELATED"/>
    <property type="match status" value="1"/>
</dbReference>
<dbReference type="PANTHER" id="PTHR30572:SF4">
    <property type="entry name" value="ABC TRANSPORTER PERMEASE YTRF"/>
    <property type="match status" value="1"/>
</dbReference>
<protein>
    <submittedName>
        <fullName evidence="9">Membrane protein</fullName>
    </submittedName>
</protein>
<evidence type="ECO:0000256" key="3">
    <source>
        <dbReference type="ARBA" id="ARBA00022692"/>
    </source>
</evidence>
<sequence>MKFLPLVWTALWHRPARTVFTLLSIVAAFVLFGSLQGLNAGFDKAVVDQQLDTLITDSRVPGGPAMPVAALREIEELPGVVLATQRATLIGWYQQPKNTVAVIAADAAKWFSIRPRLAVATEQMNALLATRTGMLATPALQSYYGWKIGDKIPLQTSLPKRDGSRSWTFDLVGTFDVSDNPGKAYLSVINYDYFDAERTSEIGTAERFLIRIADPNRSARTALAIDGLFANSSHQTRTRSEKEIAQSRLKQIGDIRFLTNAVVGSVLFTLLFVTGNTMRQSVRERTPEFGVLKALGSSDGGILLLVLAEALTLCVLAAMLGLGIALAAAPLLEEVIGVVEFSWRVIANGIFVAGLLALVSAVVPAWSIWRSSVVDALDRR</sequence>